<dbReference type="Gramene" id="KVH96919">
    <property type="protein sequence ID" value="KVH96919"/>
    <property type="gene ID" value="Ccrd_000987"/>
</dbReference>
<dbReference type="InterPro" id="IPR012340">
    <property type="entry name" value="NA-bd_OB-fold"/>
</dbReference>
<protein>
    <submittedName>
        <fullName evidence="1">Nucleic acid-binding, OB-fold</fullName>
    </submittedName>
</protein>
<reference evidence="1 2" key="1">
    <citation type="journal article" date="2016" name="Sci. Rep.">
        <title>The genome sequence of the outbreeding globe artichoke constructed de novo incorporating a phase-aware low-pass sequencing strategy of F1 progeny.</title>
        <authorList>
            <person name="Scaglione D."/>
            <person name="Reyes-Chin-Wo S."/>
            <person name="Acquadro A."/>
            <person name="Froenicke L."/>
            <person name="Portis E."/>
            <person name="Beitel C."/>
            <person name="Tirone M."/>
            <person name="Mauro R."/>
            <person name="Lo Monaco A."/>
            <person name="Mauromicale G."/>
            <person name="Faccioli P."/>
            <person name="Cattivelli L."/>
            <person name="Rieseberg L."/>
            <person name="Michelmore R."/>
            <person name="Lanteri S."/>
        </authorList>
    </citation>
    <scope>NUCLEOTIDE SEQUENCE [LARGE SCALE GENOMIC DNA]</scope>
    <source>
        <strain evidence="1">2C</strain>
    </source>
</reference>
<dbReference type="SUPFAM" id="SSF50249">
    <property type="entry name" value="Nucleic acid-binding proteins"/>
    <property type="match status" value="1"/>
</dbReference>
<proteinExistence type="predicted"/>
<sequence length="67" mass="7829">MHQEDVSSFQLQLKKAIWILFLFRVGVHRTEYNNVKRQKINVNAIIPVNFAADTRLILEDISLMKSS</sequence>
<comment type="caution">
    <text evidence="1">The sequence shown here is derived from an EMBL/GenBank/DDBJ whole genome shotgun (WGS) entry which is preliminary data.</text>
</comment>
<name>A0A103XU52_CYNCS</name>
<gene>
    <name evidence="1" type="ORF">Ccrd_000987</name>
</gene>
<keyword evidence="2" id="KW-1185">Reference proteome</keyword>
<dbReference type="Proteomes" id="UP000243975">
    <property type="component" value="Unassembled WGS sequence"/>
</dbReference>
<evidence type="ECO:0000313" key="1">
    <source>
        <dbReference type="EMBL" id="KVH96919.1"/>
    </source>
</evidence>
<dbReference type="AlphaFoldDB" id="A0A103XU52"/>
<dbReference type="STRING" id="59895.A0A103XU52"/>
<dbReference type="Gene3D" id="2.40.50.140">
    <property type="entry name" value="Nucleic acid-binding proteins"/>
    <property type="match status" value="1"/>
</dbReference>
<organism evidence="1 2">
    <name type="scientific">Cynara cardunculus var. scolymus</name>
    <name type="common">Globe artichoke</name>
    <name type="synonym">Cynara scolymus</name>
    <dbReference type="NCBI Taxonomy" id="59895"/>
    <lineage>
        <taxon>Eukaryota</taxon>
        <taxon>Viridiplantae</taxon>
        <taxon>Streptophyta</taxon>
        <taxon>Embryophyta</taxon>
        <taxon>Tracheophyta</taxon>
        <taxon>Spermatophyta</taxon>
        <taxon>Magnoliopsida</taxon>
        <taxon>eudicotyledons</taxon>
        <taxon>Gunneridae</taxon>
        <taxon>Pentapetalae</taxon>
        <taxon>asterids</taxon>
        <taxon>campanulids</taxon>
        <taxon>Asterales</taxon>
        <taxon>Asteraceae</taxon>
        <taxon>Carduoideae</taxon>
        <taxon>Cardueae</taxon>
        <taxon>Carduinae</taxon>
        <taxon>Cynara</taxon>
    </lineage>
</organism>
<dbReference type="EMBL" id="LEKV01004079">
    <property type="protein sequence ID" value="KVH96919.1"/>
    <property type="molecule type" value="Genomic_DNA"/>
</dbReference>
<evidence type="ECO:0000313" key="2">
    <source>
        <dbReference type="Proteomes" id="UP000243975"/>
    </source>
</evidence>
<accession>A0A103XU52</accession>